<feature type="region of interest" description="Disordered" evidence="1">
    <location>
        <begin position="155"/>
        <end position="176"/>
    </location>
</feature>
<dbReference type="Proteomes" id="UP000475325">
    <property type="component" value="Unassembled WGS sequence"/>
</dbReference>
<sequence>MQTIKRKPVANRQIPIEKQQRIPALDIVPEAKISPPTSLAQGSGLDAQTPIPGLPQTVVENVDANDLKAFLARSGGLLVEHQDINNMAKLGHEVVSSDSIPHYYFNNSAPGLPNGSENTSVDNQLSPPLTGKAKENNALDGRRYISHNTVKAVSQSSDVQPRVQGESHLGGHSPTTTLNIENVERAFLVYEYTEISVEAYDDGLSENPGAVHEVGFLLSEATIARVIDTHRGLIARTGSCIDEITPNSVGLISRMLQAWYSRHSEANIYGFRVPPFEVTTSDKMSGDENYEALKLLSKPPPYRPRKGSQVSYSHAGCFNYKIQPQIAETLRWKSLFILFLWSNCMCSHFFSTSSPDNLICCWEILESYTLDIAEGSDQAMKSLRAALITELTEALPKCWTSKAEVMLKYRSLGGASAHATLHIAFLSSPPEECKKIQYGVLQDNLRSFLEGSWEPAYPFMGEHAEDMHPDFALDDPSWRPEDGSRVSLRYRGTKKEEPLNLPGEDENGIQMATFFRALGSIERPTRLLTVQRGRALWFSMSTFDLATYGFELRGAKFPLKKVPRIPRDDIYLYHFNIQDLSPPLLSGYNNFISKRLAATKGERYPADMEEVENLLLHFYPGAEELKRWLATKAYIFAMAKNWVRSANLAHMLEYAPLGVNDDYNSVIYLTQALVHFHNKRYPDAEISCYKALQYREIPECNRDECYCILSLVAQKRGASREADAHLRRMQPTTNYEALERKIVYGIVAPGVLESAGIRIFTNGGEGWFEAPMEKFKQAMVSALYNPKLAHALFSDISWTKRLPSYDPLDPEFRYTSYVVSRHLWPNPKIEESWDPIFFYGNRNRPDILQRISETYRRDTGRDPPAFENIILAREVLTQAFRHAAGDTIKFLMHNIGGLSINQVLRDKLGRTHSRLHGFIGKLPLSSTTAADLETQDHAFWVAQIKRSLTTAHLKNFFTTLEALKINVEIPFAGISTLKFAALNLEWFYDAYMHTPLNLMTNSIKHDLILAYYCYSWVSSLSPEPKPNSKVQKIIGKVLNGLSGGDIKIVGYPKVGRELAPYQTPPPNQYTSVLIDSEKEPSDADISIPRFETVSATFGFGANHEDNLAKFENVELQSTTTSFSDSSLEILGSSDSLHTTTETPLNAHTRAPEHTAIEVPPRPQRILAYQRGRPRFQSFIQNIIAKPE</sequence>
<accession>A0A7C8JL30</accession>
<evidence type="ECO:0000256" key="1">
    <source>
        <dbReference type="SAM" id="MobiDB-lite"/>
    </source>
</evidence>
<comment type="caution">
    <text evidence="2">The sequence shown here is derived from an EMBL/GenBank/DDBJ whole genome shotgun (WGS) entry which is preliminary data.</text>
</comment>
<dbReference type="EMBL" id="WIQW01000003">
    <property type="protein sequence ID" value="KAF3111944.1"/>
    <property type="molecule type" value="Genomic_DNA"/>
</dbReference>
<feature type="compositionally biased region" description="Polar residues" evidence="1">
    <location>
        <begin position="1134"/>
        <end position="1145"/>
    </location>
</feature>
<dbReference type="AlphaFoldDB" id="A0A7C8JL30"/>
<feature type="region of interest" description="Disordered" evidence="1">
    <location>
        <begin position="1134"/>
        <end position="1157"/>
    </location>
</feature>
<proteinExistence type="predicted"/>
<evidence type="ECO:0000313" key="3">
    <source>
        <dbReference type="Proteomes" id="UP000475325"/>
    </source>
</evidence>
<reference evidence="2 3" key="1">
    <citation type="submission" date="2019-06" db="EMBL/GenBank/DDBJ databases">
        <authorList>
            <person name="Palmer J.M."/>
        </authorList>
    </citation>
    <scope>NUCLEOTIDE SEQUENCE [LARGE SCALE GENOMIC DNA]</scope>
    <source>
        <strain evidence="2 3">TWF102</strain>
    </source>
</reference>
<gene>
    <name evidence="2" type="ORF">TWF102_005701</name>
</gene>
<organism evidence="2 3">
    <name type="scientific">Orbilia oligospora</name>
    <name type="common">Nematode-trapping fungus</name>
    <name type="synonym">Arthrobotrys oligospora</name>
    <dbReference type="NCBI Taxonomy" id="2813651"/>
    <lineage>
        <taxon>Eukaryota</taxon>
        <taxon>Fungi</taxon>
        <taxon>Dikarya</taxon>
        <taxon>Ascomycota</taxon>
        <taxon>Pezizomycotina</taxon>
        <taxon>Orbiliomycetes</taxon>
        <taxon>Orbiliales</taxon>
        <taxon>Orbiliaceae</taxon>
        <taxon>Orbilia</taxon>
    </lineage>
</organism>
<evidence type="ECO:0000313" key="2">
    <source>
        <dbReference type="EMBL" id="KAF3111944.1"/>
    </source>
</evidence>
<protein>
    <submittedName>
        <fullName evidence="2">Uncharacterized protein</fullName>
    </submittedName>
</protein>
<name>A0A7C8JL30_ORBOL</name>